<accession>A0A371CH53</accession>
<dbReference type="AlphaFoldDB" id="A0A371CH53"/>
<proteinExistence type="predicted"/>
<protein>
    <submittedName>
        <fullName evidence="1">Uncharacterized protein</fullName>
    </submittedName>
</protein>
<organism evidence="1 2">
    <name type="scientific">Lentinus brumalis</name>
    <dbReference type="NCBI Taxonomy" id="2498619"/>
    <lineage>
        <taxon>Eukaryota</taxon>
        <taxon>Fungi</taxon>
        <taxon>Dikarya</taxon>
        <taxon>Basidiomycota</taxon>
        <taxon>Agaricomycotina</taxon>
        <taxon>Agaricomycetes</taxon>
        <taxon>Polyporales</taxon>
        <taxon>Polyporaceae</taxon>
        <taxon>Lentinus</taxon>
    </lineage>
</organism>
<reference evidence="1 2" key="1">
    <citation type="journal article" date="2018" name="Biotechnol. Biofuels">
        <title>Integrative visual omics of the white-rot fungus Polyporus brumalis exposes the biotechnological potential of its oxidative enzymes for delignifying raw plant biomass.</title>
        <authorList>
            <person name="Miyauchi S."/>
            <person name="Rancon A."/>
            <person name="Drula E."/>
            <person name="Hage H."/>
            <person name="Chaduli D."/>
            <person name="Favel A."/>
            <person name="Grisel S."/>
            <person name="Henrissat B."/>
            <person name="Herpoel-Gimbert I."/>
            <person name="Ruiz-Duenas F.J."/>
            <person name="Chevret D."/>
            <person name="Hainaut M."/>
            <person name="Lin J."/>
            <person name="Wang M."/>
            <person name="Pangilinan J."/>
            <person name="Lipzen A."/>
            <person name="Lesage-Meessen L."/>
            <person name="Navarro D."/>
            <person name="Riley R."/>
            <person name="Grigoriev I.V."/>
            <person name="Zhou S."/>
            <person name="Raouche S."/>
            <person name="Rosso M.N."/>
        </authorList>
    </citation>
    <scope>NUCLEOTIDE SEQUENCE [LARGE SCALE GENOMIC DNA]</scope>
    <source>
        <strain evidence="1 2">BRFM 1820</strain>
    </source>
</reference>
<dbReference type="STRING" id="139420.A0A371CH53"/>
<gene>
    <name evidence="1" type="ORF">OH76DRAFT_1490972</name>
</gene>
<name>A0A371CH53_9APHY</name>
<evidence type="ECO:0000313" key="1">
    <source>
        <dbReference type="EMBL" id="RDX39612.1"/>
    </source>
</evidence>
<keyword evidence="2" id="KW-1185">Reference proteome</keyword>
<dbReference type="Proteomes" id="UP000256964">
    <property type="component" value="Unassembled WGS sequence"/>
</dbReference>
<sequence length="297" mass="32425">MSTPVGEENTNTDMKTRVSNRRVDWHILRKYGPNPIAEDFVRGLLEYDPRRASPIASSTHSHSHSSLVKDSCLGSLLTPSPSLSLRGLCLHALCPGLASRRLRSGRCPVLCTHALTSASTLSLRVFRSPPATLASPRRAALFALLHARAILGRGHPSRACRGTSPSIPFYRPPCAHFALARANISPASTTVHICVLRSPSLAQMHPWTLASPIPVSSFSSHRRPRDAATPNDRVLLSPHVKHPLPGLRTSADVQLKPPRPRCTLLPPSLRCLADNTLACTDYLEFDLGAARLARRRK</sequence>
<dbReference type="EMBL" id="KZ857716">
    <property type="protein sequence ID" value="RDX39612.1"/>
    <property type="molecule type" value="Genomic_DNA"/>
</dbReference>
<evidence type="ECO:0000313" key="2">
    <source>
        <dbReference type="Proteomes" id="UP000256964"/>
    </source>
</evidence>